<evidence type="ECO:0000259" key="5">
    <source>
        <dbReference type="PROSITE" id="PS50887"/>
    </source>
</evidence>
<dbReference type="FunFam" id="3.30.70.270:FF:000001">
    <property type="entry name" value="Diguanylate cyclase domain protein"/>
    <property type="match status" value="1"/>
</dbReference>
<keyword evidence="3" id="KW-0597">Phosphoprotein</keyword>
<dbReference type="InterPro" id="IPR029787">
    <property type="entry name" value="Nucleotide_cyclase"/>
</dbReference>
<dbReference type="PANTHER" id="PTHR45138:SF9">
    <property type="entry name" value="DIGUANYLATE CYCLASE DGCM-RELATED"/>
    <property type="match status" value="1"/>
</dbReference>
<evidence type="ECO:0000256" key="1">
    <source>
        <dbReference type="ARBA" id="ARBA00012528"/>
    </source>
</evidence>
<feature type="modified residue" description="4-aspartylphosphate" evidence="3">
    <location>
        <position position="57"/>
    </location>
</feature>
<feature type="domain" description="Response regulatory" evidence="4">
    <location>
        <begin position="128"/>
        <end position="245"/>
    </location>
</feature>
<dbReference type="GO" id="GO:0005886">
    <property type="term" value="C:plasma membrane"/>
    <property type="evidence" value="ECO:0007669"/>
    <property type="project" value="TreeGrafter"/>
</dbReference>
<dbReference type="EC" id="2.7.7.65" evidence="1"/>
<dbReference type="Gene3D" id="3.30.70.270">
    <property type="match status" value="1"/>
</dbReference>
<dbReference type="SUPFAM" id="SSF52172">
    <property type="entry name" value="CheY-like"/>
    <property type="match status" value="2"/>
</dbReference>
<keyword evidence="7" id="KW-1185">Reference proteome</keyword>
<dbReference type="PROSITE" id="PS50887">
    <property type="entry name" value="GGDEF"/>
    <property type="match status" value="1"/>
</dbReference>
<dbReference type="NCBIfam" id="TIGR00254">
    <property type="entry name" value="GGDEF"/>
    <property type="match status" value="1"/>
</dbReference>
<dbReference type="GO" id="GO:1902201">
    <property type="term" value="P:negative regulation of bacterial-type flagellum-dependent cell motility"/>
    <property type="evidence" value="ECO:0007669"/>
    <property type="project" value="TreeGrafter"/>
</dbReference>
<dbReference type="Proteomes" id="UP000664417">
    <property type="component" value="Unassembled WGS sequence"/>
</dbReference>
<dbReference type="PROSITE" id="PS50110">
    <property type="entry name" value="RESPONSE_REGULATORY"/>
    <property type="match status" value="2"/>
</dbReference>
<accession>A0A8J7QJZ1</accession>
<dbReference type="EMBL" id="JAFREP010000013">
    <property type="protein sequence ID" value="MBO1319628.1"/>
    <property type="molecule type" value="Genomic_DNA"/>
</dbReference>
<dbReference type="RefSeq" id="WP_207859534.1">
    <property type="nucleotide sequence ID" value="NZ_JAFREP010000013.1"/>
</dbReference>
<gene>
    <name evidence="6" type="ORF">J3U88_14225</name>
</gene>
<name>A0A8J7QJZ1_9BACT</name>
<dbReference type="InterPro" id="IPR050469">
    <property type="entry name" value="Diguanylate_Cyclase"/>
</dbReference>
<sequence length="419" mass="48211">MVQERVLIVEPSRTLATILERSIKNRLEMITETAFTYKEAENLLQQNPERFYVALVDVDLSDADQGDIVDLVTGFGVPCMVLTHEENKGLRRKLFSRNIIDYWIKEYSANYDYVVQAIEQLTRNREHKILIVDDSRGFRRLVSLLLTRKRYEVLEADHGGEALNLLAKHPDIRLVVTDYEMPEVNGFELTHRIRRLYDKSRVGVIGLSSSEEDGISARFLKIGANDFLKKPFEVEEFYCRINQNLEMLDLFHQIKQASNTDFLTKLFNRKYFFEVAPAMLKRAMFSGQKMAVAMIDIDHFKKINDRYGHDGGDVALVQTAQVIKAKFRPQDVVARFGGEEFCVFFGPIELESATRKLQSLCDEMRGLEIPFGNEIIRLTLSVGLRLAKGEHLDLEISLADKLLYEAKRGGRDQVMVQSE</sequence>
<evidence type="ECO:0000259" key="4">
    <source>
        <dbReference type="PROSITE" id="PS50110"/>
    </source>
</evidence>
<dbReference type="InterPro" id="IPR011006">
    <property type="entry name" value="CheY-like_superfamily"/>
</dbReference>
<dbReference type="AlphaFoldDB" id="A0A8J7QJZ1"/>
<dbReference type="Pfam" id="PF00990">
    <property type="entry name" value="GGDEF"/>
    <property type="match status" value="1"/>
</dbReference>
<dbReference type="Pfam" id="PF00072">
    <property type="entry name" value="Response_reg"/>
    <property type="match status" value="1"/>
</dbReference>
<dbReference type="InterPro" id="IPR000160">
    <property type="entry name" value="GGDEF_dom"/>
</dbReference>
<dbReference type="SUPFAM" id="SSF55073">
    <property type="entry name" value="Nucleotide cyclase"/>
    <property type="match status" value="1"/>
</dbReference>
<evidence type="ECO:0000256" key="2">
    <source>
        <dbReference type="ARBA" id="ARBA00034247"/>
    </source>
</evidence>
<dbReference type="GO" id="GO:0043709">
    <property type="term" value="P:cell adhesion involved in single-species biofilm formation"/>
    <property type="evidence" value="ECO:0007669"/>
    <property type="project" value="TreeGrafter"/>
</dbReference>
<dbReference type="InterPro" id="IPR043128">
    <property type="entry name" value="Rev_trsase/Diguanyl_cyclase"/>
</dbReference>
<protein>
    <recommendedName>
        <fullName evidence="1">diguanylate cyclase</fullName>
        <ecNumber evidence="1">2.7.7.65</ecNumber>
    </recommendedName>
</protein>
<feature type="modified residue" description="4-aspartylphosphate" evidence="3">
    <location>
        <position position="178"/>
    </location>
</feature>
<comment type="catalytic activity">
    <reaction evidence="2">
        <text>2 GTP = 3',3'-c-di-GMP + 2 diphosphate</text>
        <dbReference type="Rhea" id="RHEA:24898"/>
        <dbReference type="ChEBI" id="CHEBI:33019"/>
        <dbReference type="ChEBI" id="CHEBI:37565"/>
        <dbReference type="ChEBI" id="CHEBI:58805"/>
        <dbReference type="EC" id="2.7.7.65"/>
    </reaction>
</comment>
<dbReference type="InterPro" id="IPR001789">
    <property type="entry name" value="Sig_transdc_resp-reg_receiver"/>
</dbReference>
<feature type="domain" description="GGDEF" evidence="5">
    <location>
        <begin position="288"/>
        <end position="419"/>
    </location>
</feature>
<dbReference type="CDD" id="cd17544">
    <property type="entry name" value="REC_2_GGDEF"/>
    <property type="match status" value="1"/>
</dbReference>
<evidence type="ECO:0000313" key="6">
    <source>
        <dbReference type="EMBL" id="MBO1319628.1"/>
    </source>
</evidence>
<dbReference type="SMART" id="SM00267">
    <property type="entry name" value="GGDEF"/>
    <property type="match status" value="1"/>
</dbReference>
<dbReference type="GO" id="GO:0052621">
    <property type="term" value="F:diguanylate cyclase activity"/>
    <property type="evidence" value="ECO:0007669"/>
    <property type="project" value="UniProtKB-EC"/>
</dbReference>
<dbReference type="CDD" id="cd01949">
    <property type="entry name" value="GGDEF"/>
    <property type="match status" value="1"/>
</dbReference>
<proteinExistence type="predicted"/>
<evidence type="ECO:0000313" key="7">
    <source>
        <dbReference type="Proteomes" id="UP000664417"/>
    </source>
</evidence>
<evidence type="ECO:0000256" key="3">
    <source>
        <dbReference type="PROSITE-ProRule" id="PRU00169"/>
    </source>
</evidence>
<reference evidence="6" key="1">
    <citation type="submission" date="2021-03" db="EMBL/GenBank/DDBJ databases">
        <authorList>
            <person name="Wang G."/>
        </authorList>
    </citation>
    <scope>NUCLEOTIDE SEQUENCE</scope>
    <source>
        <strain evidence="6">KCTC 12899</strain>
    </source>
</reference>
<feature type="domain" description="Response regulatory" evidence="4">
    <location>
        <begin position="5"/>
        <end position="120"/>
    </location>
</feature>
<dbReference type="SMART" id="SM00448">
    <property type="entry name" value="REC"/>
    <property type="match status" value="2"/>
</dbReference>
<dbReference type="Gene3D" id="3.40.50.2300">
    <property type="match status" value="2"/>
</dbReference>
<comment type="caution">
    <text evidence="6">The sequence shown here is derived from an EMBL/GenBank/DDBJ whole genome shotgun (WGS) entry which is preliminary data.</text>
</comment>
<dbReference type="PANTHER" id="PTHR45138">
    <property type="entry name" value="REGULATORY COMPONENTS OF SENSORY TRANSDUCTION SYSTEM"/>
    <property type="match status" value="1"/>
</dbReference>
<dbReference type="GO" id="GO:0000160">
    <property type="term" value="P:phosphorelay signal transduction system"/>
    <property type="evidence" value="ECO:0007669"/>
    <property type="project" value="InterPro"/>
</dbReference>
<organism evidence="6 7">
    <name type="scientific">Acanthopleuribacter pedis</name>
    <dbReference type="NCBI Taxonomy" id="442870"/>
    <lineage>
        <taxon>Bacteria</taxon>
        <taxon>Pseudomonadati</taxon>
        <taxon>Acidobacteriota</taxon>
        <taxon>Holophagae</taxon>
        <taxon>Acanthopleuribacterales</taxon>
        <taxon>Acanthopleuribacteraceae</taxon>
        <taxon>Acanthopleuribacter</taxon>
    </lineage>
</organism>